<comment type="caution">
    <text evidence="1">The sequence shown here is derived from an EMBL/GenBank/DDBJ whole genome shotgun (WGS) entry which is preliminary data.</text>
</comment>
<evidence type="ECO:0000313" key="1">
    <source>
        <dbReference type="EMBL" id="KAH7953478.1"/>
    </source>
</evidence>
<dbReference type="EMBL" id="CM023473">
    <property type="protein sequence ID" value="KAH7953478.1"/>
    <property type="molecule type" value="Genomic_DNA"/>
</dbReference>
<name>A0ACB8CW89_DERSI</name>
<protein>
    <submittedName>
        <fullName evidence="1">Uncharacterized protein</fullName>
    </submittedName>
</protein>
<proteinExistence type="predicted"/>
<organism evidence="1 2">
    <name type="scientific">Dermacentor silvarum</name>
    <name type="common">Tick</name>
    <dbReference type="NCBI Taxonomy" id="543639"/>
    <lineage>
        <taxon>Eukaryota</taxon>
        <taxon>Metazoa</taxon>
        <taxon>Ecdysozoa</taxon>
        <taxon>Arthropoda</taxon>
        <taxon>Chelicerata</taxon>
        <taxon>Arachnida</taxon>
        <taxon>Acari</taxon>
        <taxon>Parasitiformes</taxon>
        <taxon>Ixodida</taxon>
        <taxon>Ixodoidea</taxon>
        <taxon>Ixodidae</taxon>
        <taxon>Rhipicephalinae</taxon>
        <taxon>Dermacentor</taxon>
    </lineage>
</organism>
<sequence length="1560" mass="172285">MSNIEKQCLVYFTNVIQGEKQTEHSSVSIADLGSYLISAQVNLRRHIKSAYNGDLVEFFKRFPEIFQLEGTTHVYLTSDILKKYGNDELEKMAVDFFKNKLRTMNAFHFSAVPLMALRKCLGEAPLGVQALMAKNYPAKDMRRLLQAYPDVFGVSNSGNVYLVGEAPRPLDDCNFQNYWSSDASCMDAEISQDEADAVQFFRRVLNSPGIELASCSVDSLFAQVCEAPDNVQHFIKSNYTELNFLDFFRAHKSAFSVTTGSSSPPDTFDGDDQQESDEEEFPPLQPAQENNYSEKQSDDPWEPSRGNSGAINAEVAAIKYFEDVIKSRLQLNERTHVDQLRQLLADAPLIVFSYFSDEYPYGKFDKFFLDHAEYFSIESTGIVELATTARGQASNAGNCELTRLSSSSSTSEGRVSGCEDNVGAWHARNVQVEKQLEKFFADLFHLAYCYGVRVVKPETALEISSCLNRRLTGYLSENYGKNVVEFFQHYQSRFRVSKNGNICLAVEKDMSSDTTAKKQPNVLAVDFYVALMQLLEAHQVKAISPEVLWSFLPLTPPKVQGYLCKVYTKDNFKSFFLKSPTKFAMSKNKNVYLSAGVGSSNRDSSDMDEYDFESASENTHEASALEYFVDVIKSIRVNTYPVPISMLQENLHKASSFVKEYFEDVYPQEKFVKFFLKYDDFFYVLQSINVVWLTKIDGGEVAEVGEVCPLDDMPSSFRLVVGVVAAALLVKSPKPFSTILGHLNIVKDQYSQELNKQPGKSKTEKLCSLVSNCFDMFKIVKDNTILSWPLRYASSLLSALEDALAEVCVKLAAEDIVEVSVFHATLRRNTERLFQCLVPDIKAMLEFLHRREEFFVVSKEHFIVVPKSAVPDDVEEIAQMLEKELLKCAHGKAPLLSVLENLNDEGFNNHFSSSTVLKVVLTCKDRFEICDDLLQLNEEQKHSPGKPDSGDNVDVGSSTKPEETKCTPVNGMGWIISLDGESGLLAATFGSSDDYAEVVFKKDALSATSTNYNELIVGQEVEFIAVKDNNESEWVIVELQSASSTPCGEDEEEGSELVKQAHTCNDVKHQSEMSEAASDDNTSTNGDDCIFYSSASDSEPVQSAAPPSTDHDTENVHSPNSKNLTIEEVVQKGDVVAQESTHDDSTDVTLVDDGYDDCDWDTPYDRRIMNVPPFPTMDMLEPREKAIKSVASEGQSLQSALGLGGLSSMTHFAPKNVLDAILPINNNHVKCATLPVISPPTAVQGNATSCESPKESLTAWTGAGIWDIEPLPAPSTGQLQESQPPLANQGVGTENKTGKDFKREVVKEMNVVHATSTSPSVSSIASGLLSSLMSDSSRHGLPQSGSRLYRKRHAVEAASSDESSSSSSRVAPCDIDPDLSADDESEQDTDEEISALLRKQNPKSNSDHRAAGDNVLVPHSETHLDGCSISGTSSRDSQWYLDEVLPFACAICDRPEVVYSIPATVVLITPTVAVLKSIVRGVPVRLIANPDSIASHNWSELHVGKEVAARALGNIEDSTLLLVVKLQPIWRRAAQQAAFPDAATQTISTGPVLSASFLVE</sequence>
<dbReference type="Proteomes" id="UP000821865">
    <property type="component" value="Chromosome 4"/>
</dbReference>
<gene>
    <name evidence="1" type="ORF">HPB49_009214</name>
</gene>
<accession>A0ACB8CW89</accession>
<reference evidence="1" key="1">
    <citation type="submission" date="2020-05" db="EMBL/GenBank/DDBJ databases">
        <title>Large-scale comparative analyses of tick genomes elucidate their genetic diversity and vector capacities.</title>
        <authorList>
            <person name="Jia N."/>
            <person name="Wang J."/>
            <person name="Shi W."/>
            <person name="Du L."/>
            <person name="Sun Y."/>
            <person name="Zhan W."/>
            <person name="Jiang J."/>
            <person name="Wang Q."/>
            <person name="Zhang B."/>
            <person name="Ji P."/>
            <person name="Sakyi L.B."/>
            <person name="Cui X."/>
            <person name="Yuan T."/>
            <person name="Jiang B."/>
            <person name="Yang W."/>
            <person name="Lam T.T.-Y."/>
            <person name="Chang Q."/>
            <person name="Ding S."/>
            <person name="Wang X."/>
            <person name="Zhu J."/>
            <person name="Ruan X."/>
            <person name="Zhao L."/>
            <person name="Wei J."/>
            <person name="Que T."/>
            <person name="Du C."/>
            <person name="Cheng J."/>
            <person name="Dai P."/>
            <person name="Han X."/>
            <person name="Huang E."/>
            <person name="Gao Y."/>
            <person name="Liu J."/>
            <person name="Shao H."/>
            <person name="Ye R."/>
            <person name="Li L."/>
            <person name="Wei W."/>
            <person name="Wang X."/>
            <person name="Wang C."/>
            <person name="Yang T."/>
            <person name="Huo Q."/>
            <person name="Li W."/>
            <person name="Guo W."/>
            <person name="Chen H."/>
            <person name="Zhou L."/>
            <person name="Ni X."/>
            <person name="Tian J."/>
            <person name="Zhou Y."/>
            <person name="Sheng Y."/>
            <person name="Liu T."/>
            <person name="Pan Y."/>
            <person name="Xia L."/>
            <person name="Li J."/>
            <person name="Zhao F."/>
            <person name="Cao W."/>
        </authorList>
    </citation>
    <scope>NUCLEOTIDE SEQUENCE</scope>
    <source>
        <strain evidence="1">Dsil-2018</strain>
    </source>
</reference>
<keyword evidence="2" id="KW-1185">Reference proteome</keyword>
<evidence type="ECO:0000313" key="2">
    <source>
        <dbReference type="Proteomes" id="UP000821865"/>
    </source>
</evidence>